<dbReference type="Proteomes" id="UP000015105">
    <property type="component" value="Chromosome 6D"/>
</dbReference>
<reference evidence="3" key="1">
    <citation type="journal article" date="2014" name="Science">
        <title>Ancient hybridizations among the ancestral genomes of bread wheat.</title>
        <authorList>
            <consortium name="International Wheat Genome Sequencing Consortium,"/>
            <person name="Marcussen T."/>
            <person name="Sandve S.R."/>
            <person name="Heier L."/>
            <person name="Spannagl M."/>
            <person name="Pfeifer M."/>
            <person name="Jakobsen K.S."/>
            <person name="Wulff B.B."/>
            <person name="Steuernagel B."/>
            <person name="Mayer K.F."/>
            <person name="Olsen O.A."/>
        </authorList>
    </citation>
    <scope>NUCLEOTIDE SEQUENCE [LARGE SCALE GENOMIC DNA]</scope>
    <source>
        <strain evidence="3">cv. AL8/78</strain>
    </source>
</reference>
<dbReference type="EnsemblPlants" id="AET6Gv20352200.7">
    <property type="protein sequence ID" value="AET6Gv20352200.7"/>
    <property type="gene ID" value="AET6Gv20352200"/>
</dbReference>
<evidence type="ECO:0000313" key="3">
    <source>
        <dbReference type="Proteomes" id="UP000015105"/>
    </source>
</evidence>
<evidence type="ECO:0000313" key="2">
    <source>
        <dbReference type="EnsemblPlants" id="AET6Gv20352200.7"/>
    </source>
</evidence>
<protein>
    <submittedName>
        <fullName evidence="2">Uncharacterized protein</fullName>
    </submittedName>
</protein>
<keyword evidence="3" id="KW-1185">Reference proteome</keyword>
<feature type="transmembrane region" description="Helical" evidence="1">
    <location>
        <begin position="34"/>
        <end position="55"/>
    </location>
</feature>
<reference evidence="2" key="5">
    <citation type="journal article" date="2021" name="G3 (Bethesda)">
        <title>Aegilops tauschii genome assembly Aet v5.0 features greater sequence contiguity and improved annotation.</title>
        <authorList>
            <person name="Wang L."/>
            <person name="Zhu T."/>
            <person name="Rodriguez J.C."/>
            <person name="Deal K.R."/>
            <person name="Dubcovsky J."/>
            <person name="McGuire P.E."/>
            <person name="Lux T."/>
            <person name="Spannagl M."/>
            <person name="Mayer K.F.X."/>
            <person name="Baldrich P."/>
            <person name="Meyers B.C."/>
            <person name="Huo N."/>
            <person name="Gu Y.Q."/>
            <person name="Zhou H."/>
            <person name="Devos K.M."/>
            <person name="Bennetzen J.L."/>
            <person name="Unver T."/>
            <person name="Budak H."/>
            <person name="Gulick P.J."/>
            <person name="Galiba G."/>
            <person name="Kalapos B."/>
            <person name="Nelson D.R."/>
            <person name="Li P."/>
            <person name="You F.M."/>
            <person name="Luo M.C."/>
            <person name="Dvorak J."/>
        </authorList>
    </citation>
    <scope>NUCLEOTIDE SEQUENCE [LARGE SCALE GENOMIC DNA]</scope>
    <source>
        <strain evidence="2">cv. AL8/78</strain>
    </source>
</reference>
<name>A0A453NEP4_AEGTS</name>
<proteinExistence type="predicted"/>
<dbReference type="AlphaFoldDB" id="A0A453NEP4"/>
<reference evidence="2" key="3">
    <citation type="journal article" date="2017" name="Nature">
        <title>Genome sequence of the progenitor of the wheat D genome Aegilops tauschii.</title>
        <authorList>
            <person name="Luo M.C."/>
            <person name="Gu Y.Q."/>
            <person name="Puiu D."/>
            <person name="Wang H."/>
            <person name="Twardziok S.O."/>
            <person name="Deal K.R."/>
            <person name="Huo N."/>
            <person name="Zhu T."/>
            <person name="Wang L."/>
            <person name="Wang Y."/>
            <person name="McGuire P.E."/>
            <person name="Liu S."/>
            <person name="Long H."/>
            <person name="Ramasamy R.K."/>
            <person name="Rodriguez J.C."/>
            <person name="Van S.L."/>
            <person name="Yuan L."/>
            <person name="Wang Z."/>
            <person name="Xia Z."/>
            <person name="Xiao L."/>
            <person name="Anderson O.D."/>
            <person name="Ouyang S."/>
            <person name="Liang Y."/>
            <person name="Zimin A.V."/>
            <person name="Pertea G."/>
            <person name="Qi P."/>
            <person name="Bennetzen J.L."/>
            <person name="Dai X."/>
            <person name="Dawson M.W."/>
            <person name="Muller H.G."/>
            <person name="Kugler K."/>
            <person name="Rivarola-Duarte L."/>
            <person name="Spannagl M."/>
            <person name="Mayer K.F.X."/>
            <person name="Lu F.H."/>
            <person name="Bevan M.W."/>
            <person name="Leroy P."/>
            <person name="Li P."/>
            <person name="You F.M."/>
            <person name="Sun Q."/>
            <person name="Liu Z."/>
            <person name="Lyons E."/>
            <person name="Wicker T."/>
            <person name="Salzberg S.L."/>
            <person name="Devos K.M."/>
            <person name="Dvorak J."/>
        </authorList>
    </citation>
    <scope>NUCLEOTIDE SEQUENCE [LARGE SCALE GENOMIC DNA]</scope>
    <source>
        <strain evidence="2">cv. AL8/78</strain>
    </source>
</reference>
<keyword evidence="1" id="KW-1133">Transmembrane helix</keyword>
<reference evidence="3" key="2">
    <citation type="journal article" date="2017" name="Nat. Plants">
        <title>The Aegilops tauschii genome reveals multiple impacts of transposons.</title>
        <authorList>
            <person name="Zhao G."/>
            <person name="Zou C."/>
            <person name="Li K."/>
            <person name="Wang K."/>
            <person name="Li T."/>
            <person name="Gao L."/>
            <person name="Zhang X."/>
            <person name="Wang H."/>
            <person name="Yang Z."/>
            <person name="Liu X."/>
            <person name="Jiang W."/>
            <person name="Mao L."/>
            <person name="Kong X."/>
            <person name="Jiao Y."/>
            <person name="Jia J."/>
        </authorList>
    </citation>
    <scope>NUCLEOTIDE SEQUENCE [LARGE SCALE GENOMIC DNA]</scope>
    <source>
        <strain evidence="3">cv. AL8/78</strain>
    </source>
</reference>
<dbReference type="Gramene" id="AET6Gv20352200.7">
    <property type="protein sequence ID" value="AET6Gv20352200.7"/>
    <property type="gene ID" value="AET6Gv20352200"/>
</dbReference>
<organism evidence="2 3">
    <name type="scientific">Aegilops tauschii subsp. strangulata</name>
    <name type="common">Goatgrass</name>
    <dbReference type="NCBI Taxonomy" id="200361"/>
    <lineage>
        <taxon>Eukaryota</taxon>
        <taxon>Viridiplantae</taxon>
        <taxon>Streptophyta</taxon>
        <taxon>Embryophyta</taxon>
        <taxon>Tracheophyta</taxon>
        <taxon>Spermatophyta</taxon>
        <taxon>Magnoliopsida</taxon>
        <taxon>Liliopsida</taxon>
        <taxon>Poales</taxon>
        <taxon>Poaceae</taxon>
        <taxon>BOP clade</taxon>
        <taxon>Pooideae</taxon>
        <taxon>Triticodae</taxon>
        <taxon>Triticeae</taxon>
        <taxon>Triticinae</taxon>
        <taxon>Aegilops</taxon>
    </lineage>
</organism>
<keyword evidence="1" id="KW-0812">Transmembrane</keyword>
<reference evidence="2" key="4">
    <citation type="submission" date="2019-03" db="UniProtKB">
        <authorList>
            <consortium name="EnsemblPlants"/>
        </authorList>
    </citation>
    <scope>IDENTIFICATION</scope>
</reference>
<sequence length="61" mass="7125">MYLIYYPEAMFLLDNKHFRQLGIRILRSMKSVRLLCYIFMDLSSIISSMKIYAAAIEASPS</sequence>
<keyword evidence="1" id="KW-0472">Membrane</keyword>
<evidence type="ECO:0000256" key="1">
    <source>
        <dbReference type="SAM" id="Phobius"/>
    </source>
</evidence>
<accession>A0A453NEP4</accession>